<dbReference type="SUPFAM" id="SSF48452">
    <property type="entry name" value="TPR-like"/>
    <property type="match status" value="2"/>
</dbReference>
<keyword evidence="3" id="KW-0378">Hydrolase</keyword>
<dbReference type="Proteomes" id="UP000767446">
    <property type="component" value="Unassembled WGS sequence"/>
</dbReference>
<dbReference type="Pfam" id="PF14307">
    <property type="entry name" value="Glyco_tran_WbsX"/>
    <property type="match status" value="1"/>
</dbReference>
<keyword evidence="2" id="KW-0175">Coiled coil</keyword>
<evidence type="ECO:0000313" key="3">
    <source>
        <dbReference type="EMBL" id="MBR8829275.1"/>
    </source>
</evidence>
<dbReference type="Pfam" id="PF13181">
    <property type="entry name" value="TPR_8"/>
    <property type="match status" value="1"/>
</dbReference>
<proteinExistence type="predicted"/>
<dbReference type="SMART" id="SM00028">
    <property type="entry name" value="TPR"/>
    <property type="match status" value="10"/>
</dbReference>
<dbReference type="InterPro" id="IPR011990">
    <property type="entry name" value="TPR-like_helical_dom_sf"/>
</dbReference>
<evidence type="ECO:0000256" key="1">
    <source>
        <dbReference type="PROSITE-ProRule" id="PRU00339"/>
    </source>
</evidence>
<feature type="repeat" description="TPR" evidence="1">
    <location>
        <begin position="288"/>
        <end position="321"/>
    </location>
</feature>
<dbReference type="Gene3D" id="1.25.40.10">
    <property type="entry name" value="Tetratricopeptide repeat domain"/>
    <property type="match status" value="4"/>
</dbReference>
<comment type="caution">
    <text evidence="3">The sequence shown here is derived from an EMBL/GenBank/DDBJ whole genome shotgun (WGS) entry which is preliminary data.</text>
</comment>
<dbReference type="PANTHER" id="PTHR41244:SF1">
    <property type="entry name" value="GLYCOSYLTRANSFERASE"/>
    <property type="match status" value="1"/>
</dbReference>
<reference evidence="3" key="1">
    <citation type="submission" date="2021-02" db="EMBL/GenBank/DDBJ databases">
        <title>Metagenome analyses of Stigonema ocellatum DSM 106950, Chlorogloea purpurea SAG 13.99 and Gomphosphaeria aponina DSM 107014.</title>
        <authorList>
            <person name="Marter P."/>
            <person name="Huang S."/>
        </authorList>
    </citation>
    <scope>NUCLEOTIDE SEQUENCE</scope>
    <source>
        <strain evidence="3">JP213</strain>
    </source>
</reference>
<dbReference type="PROSITE" id="PS50005">
    <property type="entry name" value="TPR"/>
    <property type="match status" value="3"/>
</dbReference>
<accession>A0A941GWM7</accession>
<sequence>MSEKKEYKKSWEEYAILGREQAEAGELQEAIVNYEKAIELGCDRDWVYIKLGGIYSKVGENQLALARLARGMELDQSNVWGYIGMAKVLREEGKFEEALEKCEAGLEEKSGNLELELLKGEIGELLGLGDCLEYARLGQKKAEAGKIEEAIALYERAIALGCDEEWVYIKLGGIYNNVGKYQRALARFTRALELNKGNVWGYIGAVNALGAAGDLEGAWEQCEAGLGLHPGNKDLEFLQARIREILPEKETGNWLDCARLGQEKAEAGEIEEAIGLYEKAIALGCDEEWVYIKLGGIYSQVGENQLAGERFTRALELNKSNVWGYIGAAQVLQKEGKLEEALLKCAAGLEVNAGNKELELLEGEIRELLPEKPQGNWLECAMLAQEKAEAGEKEEAIELYEKAIGLQPDEAWPYLKLAELVGREKQLGLYEKAIEVEGKNPWGYIGIVKLLKEENRLEEALEKCEVGLTVNPNDENLQKLKQTIEEEKAPVRLIAFFLPQYHPIPENDEWWGKGFTEWTNVTKAKPLFEGHYQPKLPADLGFYDLRLPEVRDAQARLAKKYGVYGFCYYYYWFAGKRLLDRPVDEILKSKHPDFPFCLCWANENWSRRWDGSENDILIAQDHSFENNKAFAESLVPFLKDERYIRVNGKPIMLIYRANILPDIEETVKLWRDVWRKNDVGEVYLCGCLTFGLQPKQVIEWGFDAGVQFPPHGVPAKVIDPTTLKAPDYQGYIYDFHSVVENSLKMPLPSEKEILSVITAWDNTARKGKAGNAYVYASPEIYQLWLSGVIEKTKQIYLGDERLVFINAWNEWAEGTYLEPDRKYGHQYLQATSKALNSTYSLKVSINLLRYLPIQTGEHLNHLISELKLRVHNLERVLDLMIDQAKIAKQQYLLFEDVQLVGWRSNPTYLDSPTKDGKYDLLDYITFSGWSFNNNGVDVVKIKLFDNDKEIATIPVKENRSDVYDYYSECKQVNIGLSGKIKAKNLFKNNNKSYNIDLYSILKNGEKVKAITMVVKIIEEEKKVSGKIKTGIKWYYIYKKNIEDIFHRLIETHTHSMEFKHLLDELEEMVDNFLKLLETLSDFVVSESK</sequence>
<dbReference type="PANTHER" id="PTHR41244">
    <property type="entry name" value="RHAMNAN SYNTHESIS F"/>
    <property type="match status" value="1"/>
</dbReference>
<organism evidence="3 4">
    <name type="scientific">Gomphosphaeria aponina SAG 52.96 = DSM 107014</name>
    <dbReference type="NCBI Taxonomy" id="1521640"/>
    <lineage>
        <taxon>Bacteria</taxon>
        <taxon>Bacillati</taxon>
        <taxon>Cyanobacteriota</taxon>
        <taxon>Cyanophyceae</taxon>
        <taxon>Oscillatoriophycideae</taxon>
        <taxon>Chroococcales</taxon>
        <taxon>Gomphosphaeriaceae</taxon>
        <taxon>Gomphosphaeria</taxon>
    </lineage>
</organism>
<dbReference type="AlphaFoldDB" id="A0A941GWM7"/>
<feature type="coiled-coil region" evidence="2">
    <location>
        <begin position="863"/>
        <end position="890"/>
    </location>
</feature>
<keyword evidence="1" id="KW-0802">TPR repeat</keyword>
<protein>
    <submittedName>
        <fullName evidence="3">Glycoside hydrolase family 99-like domain-containing protein</fullName>
    </submittedName>
</protein>
<dbReference type="PROSITE" id="PS50293">
    <property type="entry name" value="TPR_REGION"/>
    <property type="match status" value="1"/>
</dbReference>
<dbReference type="EMBL" id="JADQBC010000121">
    <property type="protein sequence ID" value="MBR8829275.1"/>
    <property type="molecule type" value="Genomic_DNA"/>
</dbReference>
<evidence type="ECO:0000256" key="2">
    <source>
        <dbReference type="SAM" id="Coils"/>
    </source>
</evidence>
<dbReference type="CDD" id="cd11579">
    <property type="entry name" value="Glyco_tran_WbsX"/>
    <property type="match status" value="1"/>
</dbReference>
<dbReference type="Gene3D" id="3.20.20.80">
    <property type="entry name" value="Glycosidases"/>
    <property type="match status" value="1"/>
</dbReference>
<feature type="repeat" description="TPR" evidence="1">
    <location>
        <begin position="165"/>
        <end position="198"/>
    </location>
</feature>
<dbReference type="InterPro" id="IPR032719">
    <property type="entry name" value="WbsX"/>
</dbReference>
<evidence type="ECO:0000313" key="4">
    <source>
        <dbReference type="Proteomes" id="UP000767446"/>
    </source>
</evidence>
<name>A0A941GWM7_9CHRO</name>
<feature type="repeat" description="TPR" evidence="1">
    <location>
        <begin position="377"/>
        <end position="410"/>
    </location>
</feature>
<dbReference type="InterPro" id="IPR019734">
    <property type="entry name" value="TPR_rpt"/>
</dbReference>
<gene>
    <name evidence="3" type="ORF">DSM107014_15490</name>
</gene>
<dbReference type="GO" id="GO:0016787">
    <property type="term" value="F:hydrolase activity"/>
    <property type="evidence" value="ECO:0007669"/>
    <property type="project" value="UniProtKB-KW"/>
</dbReference>